<dbReference type="InterPro" id="IPR011877">
    <property type="entry name" value="Ribokinase"/>
</dbReference>
<dbReference type="GO" id="GO:0005524">
    <property type="term" value="F:ATP binding"/>
    <property type="evidence" value="ECO:0007669"/>
    <property type="project" value="UniProtKB-UniRule"/>
</dbReference>
<feature type="binding site" evidence="12">
    <location>
        <position position="297"/>
    </location>
    <ligand>
        <name>K(+)</name>
        <dbReference type="ChEBI" id="CHEBI:29103"/>
    </ligand>
</feature>
<dbReference type="PANTHER" id="PTHR10584:SF166">
    <property type="entry name" value="RIBOKINASE"/>
    <property type="match status" value="1"/>
</dbReference>
<dbReference type="PRINTS" id="PR00990">
    <property type="entry name" value="RIBOKINASE"/>
</dbReference>
<dbReference type="InterPro" id="IPR029056">
    <property type="entry name" value="Ribokinase-like"/>
</dbReference>
<keyword evidence="15" id="KW-1185">Reference proteome</keyword>
<dbReference type="Pfam" id="PF00294">
    <property type="entry name" value="PfkB"/>
    <property type="match status" value="1"/>
</dbReference>
<feature type="binding site" evidence="12">
    <location>
        <position position="295"/>
    </location>
    <ligand>
        <name>K(+)</name>
        <dbReference type="ChEBI" id="CHEBI:29103"/>
    </ligand>
</feature>
<evidence type="ECO:0000256" key="8">
    <source>
        <dbReference type="ARBA" id="ARBA00022840"/>
    </source>
</evidence>
<comment type="subcellular location">
    <subcellularLocation>
        <location evidence="12">Cytoplasm</location>
    </subcellularLocation>
</comment>
<comment type="similarity">
    <text evidence="1">Belongs to the carbohydrate kinase pfkB family.</text>
</comment>
<protein>
    <recommendedName>
        <fullName evidence="3 12">Ribokinase</fullName>
        <shortName evidence="12">RK</shortName>
        <ecNumber evidence="2 12">2.7.1.15</ecNumber>
    </recommendedName>
</protein>
<dbReference type="Gene3D" id="3.40.1190.20">
    <property type="match status" value="1"/>
</dbReference>
<evidence type="ECO:0000256" key="5">
    <source>
        <dbReference type="ARBA" id="ARBA00022723"/>
    </source>
</evidence>
<comment type="function">
    <text evidence="12">Catalyzes the phosphorylation of ribose at O-5 in a reaction requiring ATP and magnesium. The resulting D-ribose-5-phosphate can then be used either for sythesis of nucleotides, histidine, and tryptophan, or as a component of the pentose phosphate pathway.</text>
</comment>
<dbReference type="UniPathway" id="UPA00916">
    <property type="reaction ID" value="UER00889"/>
</dbReference>
<dbReference type="InterPro" id="IPR011611">
    <property type="entry name" value="PfkB_dom"/>
</dbReference>
<feature type="binding site" evidence="12">
    <location>
        <position position="292"/>
    </location>
    <ligand>
        <name>K(+)</name>
        <dbReference type="ChEBI" id="CHEBI:29103"/>
    </ligand>
</feature>
<dbReference type="CDD" id="cd01174">
    <property type="entry name" value="ribokinase"/>
    <property type="match status" value="1"/>
</dbReference>
<sequence length="312" mass="30990">MSDAQPHPDTPTPVDIVVVGSINADLTVRVARHPSPGETLLGSGGVITPGGKGANQAVAAALQGGSVAMVGAVGADAHADPATELLRSSGVDLSGVATVEETTGLAVITVSDGGENTIVVVPGANATVTAEFVEERAPLIRSARAVLLQGEIPAEGFAAAARLSTGRMVVNLAPVIEVDRQALLAADPIMANEHEAGLILEQLGAGISSDVPEELVSALLDAGFPSVVLTLGAHGALVGDATGLTRIPTPRISAVDTVGSGDAFAGAFVARLVAGDDLVTASRHAARVGAFAATGHGAQTSYPGPDDQLPEV</sequence>
<evidence type="ECO:0000259" key="13">
    <source>
        <dbReference type="Pfam" id="PF00294"/>
    </source>
</evidence>
<evidence type="ECO:0000256" key="2">
    <source>
        <dbReference type="ARBA" id="ARBA00012035"/>
    </source>
</evidence>
<evidence type="ECO:0000256" key="4">
    <source>
        <dbReference type="ARBA" id="ARBA00022679"/>
    </source>
</evidence>
<organism evidence="14 15">
    <name type="scientific">Corynebacterium comes</name>
    <dbReference type="NCBI Taxonomy" id="2675218"/>
    <lineage>
        <taxon>Bacteria</taxon>
        <taxon>Bacillati</taxon>
        <taxon>Actinomycetota</taxon>
        <taxon>Actinomycetes</taxon>
        <taxon>Mycobacteriales</taxon>
        <taxon>Corynebacteriaceae</taxon>
        <taxon>Corynebacterium</taxon>
    </lineage>
</organism>
<dbReference type="EMBL" id="CP046453">
    <property type="protein sequence ID" value="QGU05237.1"/>
    <property type="molecule type" value="Genomic_DNA"/>
</dbReference>
<feature type="binding site" evidence="12">
    <location>
        <begin position="23"/>
        <end position="25"/>
    </location>
    <ligand>
        <name>substrate</name>
    </ligand>
</feature>
<keyword evidence="5 12" id="KW-0479">Metal-binding</keyword>
<evidence type="ECO:0000256" key="6">
    <source>
        <dbReference type="ARBA" id="ARBA00022741"/>
    </source>
</evidence>
<keyword evidence="7 12" id="KW-0418">Kinase</keyword>
<feature type="active site" description="Proton acceptor" evidence="12">
    <location>
        <position position="262"/>
    </location>
</feature>
<keyword evidence="10 12" id="KW-0630">Potassium</keyword>
<dbReference type="PROSITE" id="PS00584">
    <property type="entry name" value="PFKB_KINASES_2"/>
    <property type="match status" value="1"/>
</dbReference>
<evidence type="ECO:0000256" key="1">
    <source>
        <dbReference type="ARBA" id="ARBA00005380"/>
    </source>
</evidence>
<feature type="binding site" evidence="12">
    <location>
        <position position="192"/>
    </location>
    <ligand>
        <name>ATP</name>
        <dbReference type="ChEBI" id="CHEBI:30616"/>
    </ligand>
</feature>
<keyword evidence="11 12" id="KW-0119">Carbohydrate metabolism</keyword>
<keyword evidence="4 12" id="KW-0808">Transferase</keyword>
<feature type="binding site" evidence="12">
    <location>
        <position position="151"/>
    </location>
    <ligand>
        <name>substrate</name>
    </ligand>
</feature>
<evidence type="ECO:0000256" key="12">
    <source>
        <dbReference type="HAMAP-Rule" id="MF_01987"/>
    </source>
</evidence>
<dbReference type="HAMAP" id="MF_01987">
    <property type="entry name" value="Ribokinase"/>
    <property type="match status" value="1"/>
</dbReference>
<dbReference type="GO" id="GO:0005829">
    <property type="term" value="C:cytosol"/>
    <property type="evidence" value="ECO:0007669"/>
    <property type="project" value="TreeGrafter"/>
</dbReference>
<accession>A0A6B8VZT7</accession>
<gene>
    <name evidence="12 14" type="primary">rbsK</name>
    <name evidence="14" type="ORF">CETAM_09940</name>
</gene>
<evidence type="ECO:0000256" key="10">
    <source>
        <dbReference type="ARBA" id="ARBA00022958"/>
    </source>
</evidence>
<dbReference type="EC" id="2.7.1.15" evidence="2 12"/>
<reference evidence="14 15" key="1">
    <citation type="journal article" date="2021" name="Int. J. Syst. Evol. Microbiol.">
        <title>Classification of three corynebacterial strains isolated from a small paddock in North Rhine-Westphalia: proposal of &lt;i&gt;Corynebacterium kalinowskii&lt;/i&gt; sp. nov., &lt;i&gt;Corynebacterium comes&lt;/i&gt; sp. nov. and &lt;i&gt;Corynebacterium occultum&lt;/i&gt; sp. nov.</title>
        <authorList>
            <person name="Schaffert L."/>
            <person name="Ruwe M."/>
            <person name="Milse J."/>
            <person name="Hanuschka K."/>
            <person name="Ortseifen V."/>
            <person name="Droste J."/>
            <person name="Brandt D."/>
            <person name="Schl L."/>
            <person name="Kutter Y."/>
            <person name="Vinke S."/>
            <person name="Vieh P."/>
            <person name="Jacob L."/>
            <person name="L N.C."/>
            <person name="Schulte-Berndt E."/>
            <person name="Hain C."/>
            <person name="Linder M."/>
            <person name="Schmidt P."/>
            <person name="Wollenschl L."/>
            <person name="Luttermann T."/>
            <person name="Thieme E."/>
            <person name="Hassa J."/>
            <person name="Haak M."/>
            <person name="Wittchen M."/>
            <person name="Mentz A."/>
            <person name="Persicke M."/>
            <person name="Busche T."/>
            <person name="R C."/>
        </authorList>
    </citation>
    <scope>NUCLEOTIDE SEQUENCE [LARGE SCALE GENOMIC DNA]</scope>
    <source>
        <strain evidence="14 15">2019</strain>
    </source>
</reference>
<comment type="catalytic activity">
    <reaction evidence="12">
        <text>D-ribose + ATP = D-ribose 5-phosphate + ADP + H(+)</text>
        <dbReference type="Rhea" id="RHEA:13697"/>
        <dbReference type="ChEBI" id="CHEBI:15378"/>
        <dbReference type="ChEBI" id="CHEBI:30616"/>
        <dbReference type="ChEBI" id="CHEBI:47013"/>
        <dbReference type="ChEBI" id="CHEBI:78346"/>
        <dbReference type="ChEBI" id="CHEBI:456216"/>
        <dbReference type="EC" id="2.7.1.15"/>
    </reaction>
</comment>
<comment type="pathway">
    <text evidence="12">Carbohydrate metabolism; D-ribose degradation; D-ribose 5-phosphate from beta-D-ribopyranose: step 2/2.</text>
</comment>
<comment type="activity regulation">
    <text evidence="12">Activated by a monovalent cation that binds near, but not in, the active site. The most likely occupant of the site in vivo is potassium. Ion binding induces a conformational change that may alter substrate affinity.</text>
</comment>
<evidence type="ECO:0000256" key="11">
    <source>
        <dbReference type="ARBA" id="ARBA00023277"/>
    </source>
</evidence>
<keyword evidence="8 12" id="KW-0067">ATP-binding</keyword>
<keyword evidence="6 12" id="KW-0547">Nucleotide-binding</keyword>
<feature type="binding site" evidence="12">
    <location>
        <begin position="51"/>
        <end position="55"/>
    </location>
    <ligand>
        <name>substrate</name>
    </ligand>
</feature>
<comment type="similarity">
    <text evidence="12">Belongs to the carbohydrate kinase PfkB family. Ribokinase subfamily.</text>
</comment>
<evidence type="ECO:0000313" key="15">
    <source>
        <dbReference type="Proteomes" id="UP000425178"/>
    </source>
</evidence>
<feature type="binding site" evidence="12">
    <location>
        <position position="301"/>
    </location>
    <ligand>
        <name>K(+)</name>
        <dbReference type="ChEBI" id="CHEBI:29103"/>
    </ligand>
</feature>
<evidence type="ECO:0000256" key="7">
    <source>
        <dbReference type="ARBA" id="ARBA00022777"/>
    </source>
</evidence>
<comment type="cofactor">
    <cofactor evidence="12">
        <name>Mg(2+)</name>
        <dbReference type="ChEBI" id="CHEBI:18420"/>
    </cofactor>
    <text evidence="12">Requires a divalent cation, most likely magnesium in vivo, as an electrophilic catalyst to aid phosphoryl group transfer. It is the chelate of the metal and the nucleotide that is the actual substrate.</text>
</comment>
<feature type="binding site" evidence="12">
    <location>
        <position position="262"/>
    </location>
    <ligand>
        <name>substrate</name>
    </ligand>
</feature>
<feature type="binding site" evidence="12">
    <location>
        <position position="258"/>
    </location>
    <ligand>
        <name>K(+)</name>
        <dbReference type="ChEBI" id="CHEBI:29103"/>
    </ligand>
</feature>
<evidence type="ECO:0000313" key="14">
    <source>
        <dbReference type="EMBL" id="QGU05237.1"/>
    </source>
</evidence>
<dbReference type="InterPro" id="IPR002139">
    <property type="entry name" value="Ribo/fructo_kinase"/>
</dbReference>
<dbReference type="KEGG" id="ccoe:CETAM_09940"/>
<feature type="binding site" evidence="12">
    <location>
        <position position="256"/>
    </location>
    <ligand>
        <name>K(+)</name>
        <dbReference type="ChEBI" id="CHEBI:29103"/>
    </ligand>
</feature>
<dbReference type="PANTHER" id="PTHR10584">
    <property type="entry name" value="SUGAR KINASE"/>
    <property type="match status" value="1"/>
</dbReference>
<comment type="subunit">
    <text evidence="12">Homodimer.</text>
</comment>
<dbReference type="RefSeq" id="WP_156228705.1">
    <property type="nucleotide sequence ID" value="NZ_CP046453.1"/>
</dbReference>
<dbReference type="InterPro" id="IPR002173">
    <property type="entry name" value="Carboh/pur_kinase_PfkB_CS"/>
</dbReference>
<proteinExistence type="inferred from homology"/>
<feature type="domain" description="Carbohydrate kinase PfkB" evidence="13">
    <location>
        <begin position="15"/>
        <end position="303"/>
    </location>
</feature>
<dbReference type="SUPFAM" id="SSF53613">
    <property type="entry name" value="Ribokinase-like"/>
    <property type="match status" value="1"/>
</dbReference>
<dbReference type="GO" id="GO:0019303">
    <property type="term" value="P:D-ribose catabolic process"/>
    <property type="evidence" value="ECO:0007669"/>
    <property type="project" value="UniProtKB-UniRule"/>
</dbReference>
<comment type="caution">
    <text evidence="12">Lacks conserved residue(s) required for the propagation of feature annotation.</text>
</comment>
<evidence type="ECO:0000256" key="9">
    <source>
        <dbReference type="ARBA" id="ARBA00022842"/>
    </source>
</evidence>
<feature type="binding site" evidence="12">
    <location>
        <begin position="230"/>
        <end position="235"/>
    </location>
    <ligand>
        <name>ATP</name>
        <dbReference type="ChEBI" id="CHEBI:30616"/>
    </ligand>
</feature>
<dbReference type="GO" id="GO:0004747">
    <property type="term" value="F:ribokinase activity"/>
    <property type="evidence" value="ECO:0007669"/>
    <property type="project" value="UniProtKB-UniRule"/>
</dbReference>
<name>A0A6B8VZT7_9CORY</name>
<keyword evidence="9 12" id="KW-0460">Magnesium</keyword>
<dbReference type="AlphaFoldDB" id="A0A6B8VZT7"/>
<evidence type="ECO:0000256" key="3">
    <source>
        <dbReference type="ARBA" id="ARBA00016943"/>
    </source>
</evidence>
<dbReference type="GO" id="GO:0046872">
    <property type="term" value="F:metal ion binding"/>
    <property type="evidence" value="ECO:0007669"/>
    <property type="project" value="UniProtKB-KW"/>
</dbReference>
<feature type="binding site" evidence="12">
    <location>
        <begin position="261"/>
        <end position="262"/>
    </location>
    <ligand>
        <name>ATP</name>
        <dbReference type="ChEBI" id="CHEBI:30616"/>
    </ligand>
</feature>
<keyword evidence="12" id="KW-0963">Cytoplasm</keyword>
<dbReference type="Proteomes" id="UP000425178">
    <property type="component" value="Chromosome"/>
</dbReference>